<dbReference type="RefSeq" id="WP_004910361.1">
    <property type="nucleotide sequence ID" value="NZ_MPLS01000027.1"/>
</dbReference>
<protein>
    <submittedName>
        <fullName evidence="2">Uncharacterized protein</fullName>
    </submittedName>
</protein>
<gene>
    <name evidence="2" type="ORF">BMR96_07410</name>
</gene>
<keyword evidence="1" id="KW-0472">Membrane</keyword>
<proteinExistence type="predicted"/>
<name>A0A1X0VCL4_LEUPS</name>
<dbReference type="Proteomes" id="UP000192288">
    <property type="component" value="Unassembled WGS sequence"/>
</dbReference>
<evidence type="ECO:0000256" key="1">
    <source>
        <dbReference type="SAM" id="Phobius"/>
    </source>
</evidence>
<reference evidence="2 3" key="1">
    <citation type="journal article" date="2017" name="Front. Microbiol.">
        <title>Genomic Characterization of Dairy Associated Leuconostoc Species and Diversity of Leuconostocs in Undefined Mixed Mesophilic Starter Cultures.</title>
        <authorList>
            <person name="Frantzen C.A."/>
            <person name="Kot W."/>
            <person name="Pedersen T.B."/>
            <person name="Ardo Y.M."/>
            <person name="Broadbent J.R."/>
            <person name="Neve H."/>
            <person name="Hansen L.H."/>
            <person name="Dal Bello F."/>
            <person name="Ostlie H.M."/>
            <person name="Kleppen H.P."/>
            <person name="Vogensen F.K."/>
            <person name="Holo H."/>
        </authorList>
    </citation>
    <scope>NUCLEOTIDE SEQUENCE [LARGE SCALE GENOMIC DNA]</scope>
    <source>
        <strain evidence="2 3">LMGCF08</strain>
    </source>
</reference>
<feature type="transmembrane region" description="Helical" evidence="1">
    <location>
        <begin position="12"/>
        <end position="30"/>
    </location>
</feature>
<evidence type="ECO:0000313" key="3">
    <source>
        <dbReference type="Proteomes" id="UP000192288"/>
    </source>
</evidence>
<sequence>MSDSKRIVRFTFWMNKIWQIGFILFSILMINNMRQIATMIILVSFVAIIFERIYVSKKYHVRMGNQKDELYFAKDERDRDIALKVHSALINTFVSLVMTLWLLLIAIWVMDIFSIKVLFYVLNGWIACAFIIPDIQYYVLWHKYDQQ</sequence>
<feature type="transmembrane region" description="Helical" evidence="1">
    <location>
        <begin position="36"/>
        <end position="55"/>
    </location>
</feature>
<dbReference type="STRING" id="33968.BMS77_08025"/>
<feature type="transmembrane region" description="Helical" evidence="1">
    <location>
        <begin position="88"/>
        <end position="110"/>
    </location>
</feature>
<comment type="caution">
    <text evidence="2">The sequence shown here is derived from an EMBL/GenBank/DDBJ whole genome shotgun (WGS) entry which is preliminary data.</text>
</comment>
<keyword evidence="1" id="KW-1133">Transmembrane helix</keyword>
<dbReference type="eggNOG" id="ENOG5030CWF">
    <property type="taxonomic scope" value="Bacteria"/>
</dbReference>
<organism evidence="2 3">
    <name type="scientific">Leuconostoc pseudomesenteroides</name>
    <dbReference type="NCBI Taxonomy" id="33968"/>
    <lineage>
        <taxon>Bacteria</taxon>
        <taxon>Bacillati</taxon>
        <taxon>Bacillota</taxon>
        <taxon>Bacilli</taxon>
        <taxon>Lactobacillales</taxon>
        <taxon>Lactobacillaceae</taxon>
        <taxon>Leuconostoc</taxon>
    </lineage>
</organism>
<dbReference type="EMBL" id="MPLS01000027">
    <property type="protein sequence ID" value="ORI97374.1"/>
    <property type="molecule type" value="Genomic_DNA"/>
</dbReference>
<dbReference type="AlphaFoldDB" id="A0A1X0VCL4"/>
<feature type="transmembrane region" description="Helical" evidence="1">
    <location>
        <begin position="122"/>
        <end position="141"/>
    </location>
</feature>
<accession>A0A1X0VCL4</accession>
<evidence type="ECO:0000313" key="2">
    <source>
        <dbReference type="EMBL" id="ORI97374.1"/>
    </source>
</evidence>
<keyword evidence="1" id="KW-0812">Transmembrane</keyword>